<dbReference type="InterPro" id="IPR036814">
    <property type="entry name" value="YqcC-like_sf"/>
</dbReference>
<accession>A0A6N9TGE4</accession>
<feature type="domain" description="YqcC-like" evidence="1">
    <location>
        <begin position="10"/>
        <end position="105"/>
    </location>
</feature>
<dbReference type="PANTHER" id="PTHR39586">
    <property type="entry name" value="CYTOPLASMIC PROTEIN-RELATED"/>
    <property type="match status" value="1"/>
</dbReference>
<dbReference type="EMBL" id="JAAAWO010000002">
    <property type="protein sequence ID" value="NDW14609.1"/>
    <property type="molecule type" value="Genomic_DNA"/>
</dbReference>
<dbReference type="Gene3D" id="1.20.1440.40">
    <property type="entry name" value="YqcC-like"/>
    <property type="match status" value="1"/>
</dbReference>
<comment type="caution">
    <text evidence="2">The sequence shown here is derived from an EMBL/GenBank/DDBJ whole genome shotgun (WGS) entry which is preliminary data.</text>
</comment>
<reference evidence="2 3" key="1">
    <citation type="submission" date="2020-01" db="EMBL/GenBank/DDBJ databases">
        <title>Genomes of bacteria type strains.</title>
        <authorList>
            <person name="Chen J."/>
            <person name="Zhu S."/>
            <person name="Yang J."/>
        </authorList>
    </citation>
    <scope>NUCLEOTIDE SEQUENCE [LARGE SCALE GENOMIC DNA]</scope>
    <source>
        <strain evidence="2 3">LMG 24078</strain>
    </source>
</reference>
<dbReference type="InterPro" id="IPR007384">
    <property type="entry name" value="UCP006257"/>
</dbReference>
<dbReference type="InterPro" id="IPR023376">
    <property type="entry name" value="YqcC-like_dom"/>
</dbReference>
<evidence type="ECO:0000259" key="1">
    <source>
        <dbReference type="Pfam" id="PF04287"/>
    </source>
</evidence>
<dbReference type="Proteomes" id="UP000471381">
    <property type="component" value="Unassembled WGS sequence"/>
</dbReference>
<proteinExistence type="predicted"/>
<gene>
    <name evidence="2" type="ORF">GTQ48_03560</name>
</gene>
<keyword evidence="3" id="KW-1185">Reference proteome</keyword>
<name>A0A6N9TGE4_9ALTE</name>
<sequence>MVNQVYQDMASAIETLVLLMDNEGLWPSTNSTDAEPSETALRSQVPFALDTMGFESWLAYVFIPKMKHILSAQMPIPSMSITPAAEQYFTQAPPAILDQLKTIDGLSSKANLNE</sequence>
<protein>
    <submittedName>
        <fullName evidence="2">YqcC family protein</fullName>
    </submittedName>
</protein>
<evidence type="ECO:0000313" key="2">
    <source>
        <dbReference type="EMBL" id="NDW14609.1"/>
    </source>
</evidence>
<dbReference type="PANTHER" id="PTHR39586:SF1">
    <property type="entry name" value="CYTOPLASMIC PROTEIN"/>
    <property type="match status" value="1"/>
</dbReference>
<dbReference type="RefSeq" id="WP_163105205.1">
    <property type="nucleotide sequence ID" value="NZ_JAAAWO010000002.1"/>
</dbReference>
<organism evidence="2 3">
    <name type="scientific">Alteromonas genovensis</name>
    <dbReference type="NCBI Taxonomy" id="471225"/>
    <lineage>
        <taxon>Bacteria</taxon>
        <taxon>Pseudomonadati</taxon>
        <taxon>Pseudomonadota</taxon>
        <taxon>Gammaproteobacteria</taxon>
        <taxon>Alteromonadales</taxon>
        <taxon>Alteromonadaceae</taxon>
        <taxon>Alteromonas/Salinimonas group</taxon>
        <taxon>Alteromonas</taxon>
    </lineage>
</organism>
<evidence type="ECO:0000313" key="3">
    <source>
        <dbReference type="Proteomes" id="UP000471381"/>
    </source>
</evidence>
<dbReference type="Pfam" id="PF04287">
    <property type="entry name" value="DUF446"/>
    <property type="match status" value="1"/>
</dbReference>
<dbReference type="GO" id="GO:0044010">
    <property type="term" value="P:single-species biofilm formation"/>
    <property type="evidence" value="ECO:0007669"/>
    <property type="project" value="TreeGrafter"/>
</dbReference>
<dbReference type="AlphaFoldDB" id="A0A6N9TGE4"/>
<dbReference type="SUPFAM" id="SSF158452">
    <property type="entry name" value="YqcC-like"/>
    <property type="match status" value="1"/>
</dbReference>